<feature type="compositionally biased region" description="Low complexity" evidence="4">
    <location>
        <begin position="389"/>
        <end position="401"/>
    </location>
</feature>
<keyword evidence="8" id="KW-1185">Reference proteome</keyword>
<feature type="compositionally biased region" description="Basic and acidic residues" evidence="4">
    <location>
        <begin position="924"/>
        <end position="933"/>
    </location>
</feature>
<dbReference type="PANTHER" id="PTHR16515:SF59">
    <property type="entry name" value="PR DOMAIN ZINC FINGER PROTEIN 1"/>
    <property type="match status" value="1"/>
</dbReference>
<evidence type="ECO:0008006" key="9">
    <source>
        <dbReference type="Google" id="ProtNLM"/>
    </source>
</evidence>
<dbReference type="InterPro" id="IPR001214">
    <property type="entry name" value="SET_dom"/>
</dbReference>
<sequence length="1211" mass="131255">MGEVSSPSQSFTTTKSSVPLHLAGSSSSPPSSATTNTALSSLPIAVSPSLSSPTVVVNHQGQSQGQGGGSPNHHNAHHRHHEPQLPTGAAGKRGSSSSSYEEERMGAVRNGHSSSNLVVVKPVLSPQHPNLHQHKQQEPMRSSSPVVGAAAGVVARSPSPMLPESSGGGPPPKTPQRTHILPNGYWDTTSTKEGDYPALAVYTVNDFPTEEKEPNRAEKSLPRNLYLKPSGVNNECVGVFSSDYIPVGTRFGPVVGEVWHPEEVPADKCRKYFWRIYNEGELVCYLDAFNTCRANWMRYVNPAFSSDTQNLIACQYKMQIYFYTVKPILPNEELLVWYCREFAERLQYPSTGELMLAKLQEAESQSQPSSVASVATNRSNVSVSFSKDTGSPPTTIIPSPGKEYEQSRSQLTPTNSSVRSDEGYQSHGYHDDPSPVGGDVSSDSDYDNSYVVLDFSTKSSSASSSTASTADENTNSPKCVERTEERKSSSESVTECKSPGSSNEFRKVKIKMPKAYSANKFRKLSPPPPAHSREHSPPISQTSHLSRITKLHRASTSSSSSSPGSTPSSSVLLISVNPTSMGRSGGDEDSQREPPTAGVASYPESNSPAPAASILESILLRKLAGGEAAQSPASPPKSAPVSTNSDPYIYKKSYRYSHIPASPTSSSSAATNSATSPATADNNNNRCSPSPTPSQTPTSPPRPRLLTTTVKLEQEEYLKSGPGKRSFSAANSYNMGPPNHQHPPSPSPHHGYPPYPVNHLNSHYPPAAHHHHNHSRVLYHHSHSNSSSPSPLPPPNPATATIPPPPLVDIQRRSSEFGPKGSPNSNGYPPPPPPHFHHFHSSSENPNSPVPPPLNGHGHHHHQYSIPPAHPNHHSMSLPFNPFSYPERRPLSSLHIFKELTPLIISPTGNSSMGLCSGGSDSGGSKDHDHDIDSDGELSPGARGYRSLPYPLKKKDGKMHYECNICYKTFGQLSNLKVHLRTHSGERPFKCNVCTKSFTQLAHLQKHHLVHTGEKPHECDICHKRFSSTSNLKTHLRLHSGQKPYACDLCPAKFTQFVHLKLHKRLHNNERPYVCSTCSKKYISASGLRTHWKTTSCSPTPEDEFNLQQRSSPTHSSNGNGSPPSGHSSNPPSYKSHHSDDGSCSEMIDVESHEDSMTCSSPPPPSMLLSSMNKPGVQIDVDMGSLDRLQMSKPGGNDGPASHQRASIECK</sequence>
<evidence type="ECO:0000256" key="4">
    <source>
        <dbReference type="SAM" id="MobiDB-lite"/>
    </source>
</evidence>
<dbReference type="PROSITE" id="PS50157">
    <property type="entry name" value="ZINC_FINGER_C2H2_2"/>
    <property type="match status" value="5"/>
</dbReference>
<feature type="compositionally biased region" description="Low complexity" evidence="4">
    <location>
        <begin position="22"/>
        <end position="63"/>
    </location>
</feature>
<feature type="compositionally biased region" description="Low complexity" evidence="4">
    <location>
        <begin position="555"/>
        <end position="570"/>
    </location>
</feature>
<feature type="compositionally biased region" description="Pro residues" evidence="4">
    <location>
        <begin position="740"/>
        <end position="756"/>
    </location>
</feature>
<feature type="compositionally biased region" description="Polar residues" evidence="4">
    <location>
        <begin position="1"/>
        <end position="17"/>
    </location>
</feature>
<evidence type="ECO:0000256" key="3">
    <source>
        <dbReference type="PROSITE-ProRule" id="PRU00042"/>
    </source>
</evidence>
<feature type="compositionally biased region" description="Basic residues" evidence="4">
    <location>
        <begin position="768"/>
        <end position="783"/>
    </location>
</feature>
<feature type="region of interest" description="Disordered" evidence="4">
    <location>
        <begin position="458"/>
        <end position="608"/>
    </location>
</feature>
<dbReference type="EMBL" id="CAXLJM020000046">
    <property type="protein sequence ID" value="CAL8110816.1"/>
    <property type="molecule type" value="Genomic_DNA"/>
</dbReference>
<dbReference type="PROSITE" id="PS00028">
    <property type="entry name" value="ZINC_FINGER_C2H2_1"/>
    <property type="match status" value="4"/>
</dbReference>
<evidence type="ECO:0000256" key="1">
    <source>
        <dbReference type="ARBA" id="ARBA00023015"/>
    </source>
</evidence>
<evidence type="ECO:0000259" key="5">
    <source>
        <dbReference type="PROSITE" id="PS50157"/>
    </source>
</evidence>
<feature type="compositionally biased region" description="Low complexity" evidence="4">
    <location>
        <begin position="458"/>
        <end position="470"/>
    </location>
</feature>
<evidence type="ECO:0000256" key="2">
    <source>
        <dbReference type="ARBA" id="ARBA00023163"/>
    </source>
</evidence>
<feature type="domain" description="C2H2-type" evidence="5">
    <location>
        <begin position="989"/>
        <end position="1016"/>
    </location>
</feature>
<feature type="compositionally biased region" description="Low complexity" evidence="4">
    <location>
        <begin position="141"/>
        <end position="159"/>
    </location>
</feature>
<evidence type="ECO:0000313" key="7">
    <source>
        <dbReference type="EMBL" id="CAL8110816.1"/>
    </source>
</evidence>
<accession>A0ABP1QRH8</accession>
<evidence type="ECO:0000259" key="6">
    <source>
        <dbReference type="PROSITE" id="PS50280"/>
    </source>
</evidence>
<feature type="domain" description="C2H2-type" evidence="5">
    <location>
        <begin position="1045"/>
        <end position="1072"/>
    </location>
</feature>
<feature type="region of interest" description="Disordered" evidence="4">
    <location>
        <begin position="1095"/>
        <end position="1211"/>
    </location>
</feature>
<keyword evidence="3" id="KW-0862">Zinc</keyword>
<comment type="caution">
    <text evidence="7">The sequence shown here is derived from an EMBL/GenBank/DDBJ whole genome shotgun (WGS) entry which is preliminary data.</text>
</comment>
<reference evidence="7 8" key="1">
    <citation type="submission" date="2024-08" db="EMBL/GenBank/DDBJ databases">
        <authorList>
            <person name="Cucini C."/>
            <person name="Frati F."/>
        </authorList>
    </citation>
    <scope>NUCLEOTIDE SEQUENCE [LARGE SCALE GENOMIC DNA]</scope>
</reference>
<name>A0ABP1QRH8_9HEXA</name>
<dbReference type="Gene3D" id="3.30.160.60">
    <property type="entry name" value="Classic Zinc Finger"/>
    <property type="match status" value="5"/>
</dbReference>
<feature type="region of interest" description="Disordered" evidence="4">
    <location>
        <begin position="659"/>
        <end position="873"/>
    </location>
</feature>
<feature type="compositionally biased region" description="Basic and acidic residues" evidence="4">
    <location>
        <begin position="419"/>
        <end position="433"/>
    </location>
</feature>
<dbReference type="Gene3D" id="2.170.270.10">
    <property type="entry name" value="SET domain"/>
    <property type="match status" value="1"/>
</dbReference>
<dbReference type="InterPro" id="IPR036236">
    <property type="entry name" value="Znf_C2H2_sf"/>
</dbReference>
<dbReference type="Pfam" id="PF21549">
    <property type="entry name" value="PRDM2_PR"/>
    <property type="match status" value="1"/>
</dbReference>
<keyword evidence="3" id="KW-0479">Metal-binding</keyword>
<dbReference type="InterPro" id="IPR013087">
    <property type="entry name" value="Znf_C2H2_type"/>
</dbReference>
<feature type="compositionally biased region" description="Pro residues" evidence="4">
    <location>
        <begin position="790"/>
        <end position="807"/>
    </location>
</feature>
<protein>
    <recommendedName>
        <fullName evidence="9">PR domain zinc finger protein 1</fullName>
    </recommendedName>
</protein>
<dbReference type="PROSITE" id="PS50280">
    <property type="entry name" value="SET"/>
    <property type="match status" value="1"/>
</dbReference>
<organism evidence="7 8">
    <name type="scientific">Orchesella dallaii</name>
    <dbReference type="NCBI Taxonomy" id="48710"/>
    <lineage>
        <taxon>Eukaryota</taxon>
        <taxon>Metazoa</taxon>
        <taxon>Ecdysozoa</taxon>
        <taxon>Arthropoda</taxon>
        <taxon>Hexapoda</taxon>
        <taxon>Collembola</taxon>
        <taxon>Entomobryomorpha</taxon>
        <taxon>Entomobryoidea</taxon>
        <taxon>Orchesellidae</taxon>
        <taxon>Orchesellinae</taxon>
        <taxon>Orchesella</taxon>
    </lineage>
</organism>
<gene>
    <name evidence="7" type="ORF">ODALV1_LOCUS14458</name>
</gene>
<dbReference type="CDD" id="cd19187">
    <property type="entry name" value="PR-SET_PRDM1"/>
    <property type="match status" value="1"/>
</dbReference>
<dbReference type="SMART" id="SM00355">
    <property type="entry name" value="ZnF_C2H2"/>
    <property type="match status" value="5"/>
</dbReference>
<feature type="compositionally biased region" description="Low complexity" evidence="4">
    <location>
        <begin position="660"/>
        <end position="689"/>
    </location>
</feature>
<keyword evidence="1" id="KW-0805">Transcription regulation</keyword>
<feature type="region of interest" description="Disordered" evidence="4">
    <location>
        <begin position="128"/>
        <end position="178"/>
    </location>
</feature>
<dbReference type="Pfam" id="PF00096">
    <property type="entry name" value="zf-C2H2"/>
    <property type="match status" value="3"/>
</dbReference>
<feature type="region of interest" description="Disordered" evidence="4">
    <location>
        <begin position="1"/>
        <end position="115"/>
    </location>
</feature>
<feature type="domain" description="SET" evidence="6">
    <location>
        <begin position="223"/>
        <end position="339"/>
    </location>
</feature>
<feature type="compositionally biased region" description="Low complexity" evidence="4">
    <location>
        <begin position="1111"/>
        <end position="1133"/>
    </location>
</feature>
<proteinExistence type="predicted"/>
<feature type="domain" description="C2H2-type" evidence="5">
    <location>
        <begin position="1017"/>
        <end position="1044"/>
    </location>
</feature>
<feature type="region of interest" description="Disordered" evidence="4">
    <location>
        <begin position="912"/>
        <end position="945"/>
    </location>
</feature>
<feature type="compositionally biased region" description="Low complexity" evidence="4">
    <location>
        <begin position="434"/>
        <end position="445"/>
    </location>
</feature>
<dbReference type="SMART" id="SM00317">
    <property type="entry name" value="SET"/>
    <property type="match status" value="1"/>
</dbReference>
<feature type="compositionally biased region" description="Basic and acidic residues" evidence="4">
    <location>
        <begin position="479"/>
        <end position="489"/>
    </location>
</feature>
<feature type="region of interest" description="Disordered" evidence="4">
    <location>
        <begin position="626"/>
        <end position="646"/>
    </location>
</feature>
<dbReference type="SUPFAM" id="SSF82199">
    <property type="entry name" value="SET domain"/>
    <property type="match status" value="1"/>
</dbReference>
<feature type="compositionally biased region" description="Pro residues" evidence="4">
    <location>
        <begin position="690"/>
        <end position="703"/>
    </location>
</feature>
<dbReference type="Proteomes" id="UP001642540">
    <property type="component" value="Unassembled WGS sequence"/>
</dbReference>
<dbReference type="InterPro" id="IPR046341">
    <property type="entry name" value="SET_dom_sf"/>
</dbReference>
<dbReference type="InterPro" id="IPR050331">
    <property type="entry name" value="Zinc_finger"/>
</dbReference>
<keyword evidence="3" id="KW-0863">Zinc-finger</keyword>
<dbReference type="SUPFAM" id="SSF57667">
    <property type="entry name" value="beta-beta-alpha zinc fingers"/>
    <property type="match status" value="3"/>
</dbReference>
<feature type="compositionally biased region" description="Polar residues" evidence="4">
    <location>
        <begin position="407"/>
        <end position="418"/>
    </location>
</feature>
<keyword evidence="2" id="KW-0804">Transcription</keyword>
<feature type="region of interest" description="Disordered" evidence="4">
    <location>
        <begin position="382"/>
        <end position="445"/>
    </location>
</feature>
<dbReference type="PANTHER" id="PTHR16515">
    <property type="entry name" value="PR DOMAIN ZINC FINGER PROTEIN"/>
    <property type="match status" value="1"/>
</dbReference>
<dbReference type="InterPro" id="IPR044413">
    <property type="entry name" value="PRDM1_PR-SET"/>
</dbReference>
<feature type="domain" description="C2H2-type" evidence="5">
    <location>
        <begin position="1073"/>
        <end position="1101"/>
    </location>
</feature>
<evidence type="ECO:0000313" key="8">
    <source>
        <dbReference type="Proteomes" id="UP001642540"/>
    </source>
</evidence>
<feature type="domain" description="C2H2-type" evidence="5">
    <location>
        <begin position="961"/>
        <end position="988"/>
    </location>
</feature>